<organism evidence="2 3">
    <name type="scientific">Dryococelus australis</name>
    <dbReference type="NCBI Taxonomy" id="614101"/>
    <lineage>
        <taxon>Eukaryota</taxon>
        <taxon>Metazoa</taxon>
        <taxon>Ecdysozoa</taxon>
        <taxon>Arthropoda</taxon>
        <taxon>Hexapoda</taxon>
        <taxon>Insecta</taxon>
        <taxon>Pterygota</taxon>
        <taxon>Neoptera</taxon>
        <taxon>Polyneoptera</taxon>
        <taxon>Phasmatodea</taxon>
        <taxon>Verophasmatodea</taxon>
        <taxon>Anareolatae</taxon>
        <taxon>Phasmatidae</taxon>
        <taxon>Eurycanthinae</taxon>
        <taxon>Dryococelus</taxon>
    </lineage>
</organism>
<feature type="region of interest" description="Disordered" evidence="1">
    <location>
        <begin position="665"/>
        <end position="741"/>
    </location>
</feature>
<sequence length="741" mass="82020">MSRKESGVPPAILSPPPPLYTIGILQEDPFNVTETRAATCTGEDPGKNAHMKHNAMTSSSDPDLTMEWEQGWHPLLPSLWCSILLHRAAGSIPSIVVVWRLYAFRYIDIRTGPVAVIELATLWIADETRTALVSLTLVVWCNSVFPVDCTQSPLSIMHVLSLSSVVRATDCRQGRGEHYRILLLPISSMTSSMCPRLYNICCTPMVLRRIDSTDVDIHSFGDVFDRCMGVIITRYGHLFGYSSGRGVRAFVRPSIASTLQRSGNRLVRSAPDIGVPVRSREPLLSKHMRHLYFRLALAWAEAELAAVAERLACSPPTKVNRVNCRQGHLQIFVCWNRAGEPNMKCEKEHVIGMSGEIWAALNSEVLRADVMLRSYACIYLERGWKTALWEKSSLLQTYNCKFTAYQTVLYIFEPDNIDVKHVYTEVDFAIRSHFFRHALNDSESIADSQGNKGSGGAVARALASHHGDPDLIPGGFLPGFSSHVGTVLDDVACRRVFTGYSRFPRPCIPAPLHPKVLFHAMSGDDGHLWVPAGTPVTRVQQALSAMDSSHGLGVVKVWLVGTVSSAHTRAHYSYYRNALILFISFPRVGPRVSPKRLLVGGFRRRVFVARTWTRVCTPGEAWRGERGVGPPQLTMAATPHTLVSVMHGGPHGGFIWRPRRRGHRSCRSASSYPPPSHHPLGQVPTGETQRTYKRVNGSSEQHPGNGSDSLSPDPLSLSLGTWPGVHPDLDHYVAAPQPRRG</sequence>
<evidence type="ECO:0000256" key="1">
    <source>
        <dbReference type="SAM" id="MobiDB-lite"/>
    </source>
</evidence>
<dbReference type="Proteomes" id="UP001159363">
    <property type="component" value="Chromosome 2"/>
</dbReference>
<evidence type="ECO:0000313" key="3">
    <source>
        <dbReference type="Proteomes" id="UP001159363"/>
    </source>
</evidence>
<feature type="compositionally biased region" description="Low complexity" evidence="1">
    <location>
        <begin position="707"/>
        <end position="719"/>
    </location>
</feature>
<reference evidence="2 3" key="1">
    <citation type="submission" date="2023-02" db="EMBL/GenBank/DDBJ databases">
        <title>LHISI_Scaffold_Assembly.</title>
        <authorList>
            <person name="Stuart O.P."/>
            <person name="Cleave R."/>
            <person name="Magrath M.J.L."/>
            <person name="Mikheyev A.S."/>
        </authorList>
    </citation>
    <scope>NUCLEOTIDE SEQUENCE [LARGE SCALE GENOMIC DNA]</scope>
    <source>
        <strain evidence="2">Daus_M_001</strain>
        <tissue evidence="2">Leg muscle</tissue>
    </source>
</reference>
<comment type="caution">
    <text evidence="2">The sequence shown here is derived from an EMBL/GenBank/DDBJ whole genome shotgun (WGS) entry which is preliminary data.</text>
</comment>
<proteinExistence type="predicted"/>
<name>A0ABQ9I8M5_9NEOP</name>
<dbReference type="EMBL" id="JARBHB010000002">
    <property type="protein sequence ID" value="KAJ8893009.1"/>
    <property type="molecule type" value="Genomic_DNA"/>
</dbReference>
<evidence type="ECO:0000313" key="2">
    <source>
        <dbReference type="EMBL" id="KAJ8893009.1"/>
    </source>
</evidence>
<keyword evidence="3" id="KW-1185">Reference proteome</keyword>
<protein>
    <submittedName>
        <fullName evidence="2">Uncharacterized protein</fullName>
    </submittedName>
</protein>
<feature type="compositionally biased region" description="Polar residues" evidence="1">
    <location>
        <begin position="696"/>
        <end position="706"/>
    </location>
</feature>
<accession>A0ABQ9I8M5</accession>
<gene>
    <name evidence="2" type="ORF">PR048_005590</name>
</gene>